<feature type="chain" id="PRO_5030020674" description="Superoxide dismutase [Cu-Zn]" evidence="13">
    <location>
        <begin position="20"/>
        <end position="173"/>
    </location>
</feature>
<dbReference type="NCBIfam" id="NF007628">
    <property type="entry name" value="PRK10290.1"/>
    <property type="match status" value="1"/>
</dbReference>
<dbReference type="SUPFAM" id="SSF49329">
    <property type="entry name" value="Cu,Zn superoxide dismutase-like"/>
    <property type="match status" value="1"/>
</dbReference>
<dbReference type="KEGG" id="srz:AXX16_3066"/>
<evidence type="ECO:0000256" key="9">
    <source>
        <dbReference type="ARBA" id="ARBA00023008"/>
    </source>
</evidence>
<evidence type="ECO:0000313" key="15">
    <source>
        <dbReference type="EMBL" id="VEA73483.1"/>
    </source>
</evidence>
<keyword evidence="12 15" id="KW-0560">Oxidoreductase</keyword>
<comment type="cofactor">
    <cofactor evidence="12">
        <name>Cu cation</name>
        <dbReference type="ChEBI" id="CHEBI:23378"/>
    </cofactor>
    <text evidence="12">Binds 1 copper ion per subunit.</text>
</comment>
<dbReference type="FunFam" id="2.60.40.200:FF:000002">
    <property type="entry name" value="Superoxide dismutase [Cu-Zn]"/>
    <property type="match status" value="1"/>
</dbReference>
<evidence type="ECO:0000256" key="6">
    <source>
        <dbReference type="ARBA" id="ARBA00022764"/>
    </source>
</evidence>
<evidence type="ECO:0000256" key="2">
    <source>
        <dbReference type="ARBA" id="ARBA00004418"/>
    </source>
</evidence>
<evidence type="ECO:0000256" key="11">
    <source>
        <dbReference type="ARBA" id="ARBA00049204"/>
    </source>
</evidence>
<keyword evidence="8" id="KW-0049">Antioxidant</keyword>
<evidence type="ECO:0000256" key="4">
    <source>
        <dbReference type="ARBA" id="ARBA00022723"/>
    </source>
</evidence>
<keyword evidence="9 12" id="KW-0186">Copper</keyword>
<keyword evidence="4 12" id="KW-0479">Metal-binding</keyword>
<evidence type="ECO:0000256" key="13">
    <source>
        <dbReference type="SAM" id="SignalP"/>
    </source>
</evidence>
<evidence type="ECO:0000256" key="10">
    <source>
        <dbReference type="ARBA" id="ARBA00023157"/>
    </source>
</evidence>
<keyword evidence="6" id="KW-0574">Periplasm</keyword>
<keyword evidence="10" id="KW-1015">Disulfide bond</keyword>
<dbReference type="Proteomes" id="UP000271603">
    <property type="component" value="Chromosome"/>
</dbReference>
<dbReference type="InterPro" id="IPR001424">
    <property type="entry name" value="SOD_Cu_Zn_dom"/>
</dbReference>
<dbReference type="STRING" id="61652.AXX16_3066"/>
<comment type="similarity">
    <text evidence="3 12">Belongs to the Cu-Zn superoxide dismutase family.</text>
</comment>
<evidence type="ECO:0000256" key="8">
    <source>
        <dbReference type="ARBA" id="ARBA00022862"/>
    </source>
</evidence>
<organism evidence="15 16">
    <name type="scientific">Serratia rubidaea</name>
    <name type="common">Serratia marinorubra</name>
    <dbReference type="NCBI Taxonomy" id="61652"/>
    <lineage>
        <taxon>Bacteria</taxon>
        <taxon>Pseudomonadati</taxon>
        <taxon>Pseudomonadota</taxon>
        <taxon>Gammaproteobacteria</taxon>
        <taxon>Enterobacterales</taxon>
        <taxon>Yersiniaceae</taxon>
        <taxon>Serratia</taxon>
    </lineage>
</organism>
<dbReference type="EC" id="1.15.1.1" evidence="12"/>
<comment type="catalytic activity">
    <reaction evidence="11 12">
        <text>2 superoxide + 2 H(+) = H2O2 + O2</text>
        <dbReference type="Rhea" id="RHEA:20696"/>
        <dbReference type="ChEBI" id="CHEBI:15378"/>
        <dbReference type="ChEBI" id="CHEBI:15379"/>
        <dbReference type="ChEBI" id="CHEBI:16240"/>
        <dbReference type="ChEBI" id="CHEBI:18421"/>
        <dbReference type="EC" id="1.15.1.1"/>
    </reaction>
</comment>
<keyword evidence="7 12" id="KW-0862">Zinc</keyword>
<dbReference type="GO" id="GO:0004784">
    <property type="term" value="F:superoxide dismutase activity"/>
    <property type="evidence" value="ECO:0007669"/>
    <property type="project" value="UniProtKB-EC"/>
</dbReference>
<evidence type="ECO:0000259" key="14">
    <source>
        <dbReference type="Pfam" id="PF00080"/>
    </source>
</evidence>
<dbReference type="EMBL" id="LR134155">
    <property type="protein sequence ID" value="VEA73483.1"/>
    <property type="molecule type" value="Genomic_DNA"/>
</dbReference>
<dbReference type="CDD" id="cd00305">
    <property type="entry name" value="Cu-Zn_Superoxide_Dismutase"/>
    <property type="match status" value="1"/>
</dbReference>
<comment type="function">
    <text evidence="1 12">Destroys radicals which are normally produced within the cells and which are toxic to biological systems.</text>
</comment>
<evidence type="ECO:0000256" key="5">
    <source>
        <dbReference type="ARBA" id="ARBA00022729"/>
    </source>
</evidence>
<evidence type="ECO:0000256" key="7">
    <source>
        <dbReference type="ARBA" id="ARBA00022833"/>
    </source>
</evidence>
<dbReference type="InterPro" id="IPR018152">
    <property type="entry name" value="SOD_Cu/Zn_BS"/>
</dbReference>
<comment type="subcellular location">
    <subcellularLocation>
        <location evidence="2">Periplasm</location>
    </subcellularLocation>
</comment>
<dbReference type="Gene3D" id="2.60.40.200">
    <property type="entry name" value="Superoxide dismutase, copper/zinc binding domain"/>
    <property type="match status" value="1"/>
</dbReference>
<dbReference type="GO" id="GO:0005507">
    <property type="term" value="F:copper ion binding"/>
    <property type="evidence" value="ECO:0007669"/>
    <property type="project" value="InterPro"/>
</dbReference>
<comment type="cofactor">
    <cofactor evidence="12">
        <name>Zn(2+)</name>
        <dbReference type="ChEBI" id="CHEBI:29105"/>
    </cofactor>
    <text evidence="12">Binds 1 zinc ion per subunit.</text>
</comment>
<feature type="domain" description="Superoxide dismutase copper/zinc binding" evidence="14">
    <location>
        <begin position="39"/>
        <end position="172"/>
    </location>
</feature>
<dbReference type="RefSeq" id="WP_015672189.1">
    <property type="nucleotide sequence ID" value="NZ_CBIFXG010000001.1"/>
</dbReference>
<protein>
    <recommendedName>
        <fullName evidence="12">Superoxide dismutase [Cu-Zn]</fullName>
        <ecNumber evidence="12">1.15.1.1</ecNumber>
    </recommendedName>
</protein>
<accession>A0A126VKC5</accession>
<dbReference type="InterPro" id="IPR024134">
    <property type="entry name" value="SOD_Cu/Zn_/chaperone"/>
</dbReference>
<evidence type="ECO:0000256" key="3">
    <source>
        <dbReference type="ARBA" id="ARBA00010457"/>
    </source>
</evidence>
<evidence type="ECO:0000313" key="16">
    <source>
        <dbReference type="Proteomes" id="UP000271603"/>
    </source>
</evidence>
<keyword evidence="5 13" id="KW-0732">Signal</keyword>
<reference evidence="15 16" key="1">
    <citation type="submission" date="2018-12" db="EMBL/GenBank/DDBJ databases">
        <authorList>
            <consortium name="Pathogen Informatics"/>
        </authorList>
    </citation>
    <scope>NUCLEOTIDE SEQUENCE [LARGE SCALE GENOMIC DNA]</scope>
    <source>
        <strain evidence="15 16">NCTC9419</strain>
    </source>
</reference>
<evidence type="ECO:0000256" key="12">
    <source>
        <dbReference type="RuleBase" id="RU000393"/>
    </source>
</evidence>
<dbReference type="PROSITE" id="PS00087">
    <property type="entry name" value="SOD_CU_ZN_1"/>
    <property type="match status" value="1"/>
</dbReference>
<dbReference type="PROSITE" id="PS00332">
    <property type="entry name" value="SOD_CU_ZN_2"/>
    <property type="match status" value="1"/>
</dbReference>
<dbReference type="InterPro" id="IPR036423">
    <property type="entry name" value="SOD-like_Cu/Zn_dom_sf"/>
</dbReference>
<feature type="signal peptide" evidence="13">
    <location>
        <begin position="1"/>
        <end position="19"/>
    </location>
</feature>
<dbReference type="GO" id="GO:0042597">
    <property type="term" value="C:periplasmic space"/>
    <property type="evidence" value="ECO:0007669"/>
    <property type="project" value="UniProtKB-SubCell"/>
</dbReference>
<gene>
    <name evidence="15" type="primary">sodC</name>
    <name evidence="15" type="ORF">NCTC9419_05116</name>
</gene>
<proteinExistence type="inferred from homology"/>
<dbReference type="PANTHER" id="PTHR10003">
    <property type="entry name" value="SUPEROXIDE DISMUTASE CU-ZN -RELATED"/>
    <property type="match status" value="1"/>
</dbReference>
<evidence type="ECO:0000256" key="1">
    <source>
        <dbReference type="ARBA" id="ARBA00003917"/>
    </source>
</evidence>
<name>A0A126VKC5_SERRU</name>
<dbReference type="AlphaFoldDB" id="A0A126VKC5"/>
<dbReference type="Pfam" id="PF00080">
    <property type="entry name" value="Sod_Cu"/>
    <property type="match status" value="1"/>
</dbReference>
<sequence length="173" mass="17920">MKHFWCAAIGLLACGVAQAATEEVDIHLVTAQGIGQDIGKIAISETPYGLQFTPQLKALPAGIHGFHVHENGSCEPAMKEGKAVAALAAGGHFDPQKTGKHLGPYADGHLGDLPAIYVAEDGTASYPVLAPRLKKISEIEGKALMVHVGGDNHADQPKPLGGGGDRFACGVIK</sequence>